<keyword evidence="4" id="KW-0347">Helicase</keyword>
<dbReference type="GO" id="GO:0003724">
    <property type="term" value="F:RNA helicase activity"/>
    <property type="evidence" value="ECO:0000318"/>
    <property type="project" value="GO_Central"/>
</dbReference>
<feature type="domain" description="Helicase ATP-binding" evidence="11">
    <location>
        <begin position="35"/>
        <end position="216"/>
    </location>
</feature>
<comment type="similarity">
    <text evidence="1">Belongs to the helicase family. SKI2 subfamily.</text>
</comment>
<evidence type="ECO:0000313" key="14">
    <source>
        <dbReference type="Proteomes" id="UP000001514"/>
    </source>
</evidence>
<dbReference type="InterPro" id="IPR011545">
    <property type="entry name" value="DEAD/DEAH_box_helicase_dom"/>
</dbReference>
<dbReference type="GO" id="GO:0003676">
    <property type="term" value="F:nucleic acid binding"/>
    <property type="evidence" value="ECO:0007669"/>
    <property type="project" value="InterPro"/>
</dbReference>
<evidence type="ECO:0000256" key="6">
    <source>
        <dbReference type="ARBA" id="ARBA00023235"/>
    </source>
</evidence>
<dbReference type="InterPro" id="IPR057842">
    <property type="entry name" value="WH_MER3"/>
</dbReference>
<evidence type="ECO:0000256" key="5">
    <source>
        <dbReference type="ARBA" id="ARBA00022840"/>
    </source>
</evidence>
<dbReference type="InterPro" id="IPR004179">
    <property type="entry name" value="Sec63-dom"/>
</dbReference>
<accession>D8RME5</accession>
<organism evidence="14">
    <name type="scientific">Selaginella moellendorffii</name>
    <name type="common">Spikemoss</name>
    <dbReference type="NCBI Taxonomy" id="88036"/>
    <lineage>
        <taxon>Eukaryota</taxon>
        <taxon>Viridiplantae</taxon>
        <taxon>Streptophyta</taxon>
        <taxon>Embryophyta</taxon>
        <taxon>Tracheophyta</taxon>
        <taxon>Lycopodiopsida</taxon>
        <taxon>Selaginellales</taxon>
        <taxon>Selaginellaceae</taxon>
        <taxon>Selaginella</taxon>
    </lineage>
</organism>
<dbReference type="Gramene" id="EFJ26327">
    <property type="protein sequence ID" value="EFJ26327"/>
    <property type="gene ID" value="SELMODRAFT_97186"/>
</dbReference>
<dbReference type="Gene3D" id="1.10.3380.10">
    <property type="entry name" value="Sec63 N-terminal domain-like domain"/>
    <property type="match status" value="1"/>
</dbReference>
<keyword evidence="7" id="KW-0469">Meiosis</keyword>
<evidence type="ECO:0000256" key="8">
    <source>
        <dbReference type="ARBA" id="ARBA00034617"/>
    </source>
</evidence>
<sequence>MHDLDCLKAVTLLPAAFRPIFSFRYFNSVQSECFSQAFLSDDNIVVSAPTGSGKTVLFELCILHLLSRSIGPDGQFQHTPGTLKTKLREWKQKFGQVLGLNCQELTGDADVRPMPDTDIILTTPEKFDSITRRNKDHGGLSFFADVGLFEIDEVHLLHEPRGAALEAVVSRMKMLCRYPEMGGCPLSTIRFVAVSATIPNIEDIGEWLKVPPRALKRHVYDLRTFGEEVRPVKLTTKVLGKKGAQEAATTVARAASSMNFRNPFIKSQEHYERLQLAARSSKDKHLQECIRCGVGFHNGGMDMIERSLVENLFLRGDIHILCTTNTLAHGVNLPAHTVIIKSTQYFNKDKGCYTEYERSTLVQMCGRAGRPQFDDNGLVIIMTRRDTVHLYENLLSGSEVVESELLPAIAEHLNAEIVLMTVSDVSLAIEWLKASFLYVRIKKNPQHYKVDRAREDHLENHLKEICLRNVNELAEFRLVETDEYGFQLKPLEPGRLMAKYYLDFSTMKEITKAPIKCAVEDMIYTLAKSQELSWIQLRRNEKKLLNDINGDTTGKIKYHVLGVNGKIKKRIQSREEKIFLLINDALSGDPSTLDFTMSQDVTAICTNGTRISRCMSEYFRFMKRFKETVTALKLAKCIHERLWEDSSYQLKQLAGVGMVTAKAFLQSGIDSFDKLAKADPRKLEAITGRKYPFGNQVKEALDKLPPRIDMKLIETRRNTSGNHELTLILTRPGKTTASMCNVAHLVVGSEKTNRLYYYERIR</sequence>
<dbReference type="GO" id="GO:0043138">
    <property type="term" value="F:3'-5' DNA helicase activity"/>
    <property type="evidence" value="ECO:0007669"/>
    <property type="project" value="UniProtKB-EC"/>
</dbReference>
<dbReference type="EC" id="5.6.2.4" evidence="9"/>
<keyword evidence="14" id="KW-1185">Reference proteome</keyword>
<dbReference type="SUPFAM" id="SSF158702">
    <property type="entry name" value="Sec63 N-terminal domain-like"/>
    <property type="match status" value="1"/>
</dbReference>
<comment type="catalytic activity">
    <reaction evidence="8">
        <text>Couples ATP hydrolysis with the unwinding of duplex DNA by translocating in the 3'-5' direction.</text>
        <dbReference type="EC" id="5.6.2.4"/>
    </reaction>
</comment>
<dbReference type="SUPFAM" id="SSF52540">
    <property type="entry name" value="P-loop containing nucleoside triphosphate hydrolases"/>
    <property type="match status" value="2"/>
</dbReference>
<dbReference type="PANTHER" id="PTHR47835:SF3">
    <property type="entry name" value="HELICASE FOR MEIOSIS 1"/>
    <property type="match status" value="1"/>
</dbReference>
<evidence type="ECO:0000313" key="13">
    <source>
        <dbReference type="EMBL" id="EFJ26327.1"/>
    </source>
</evidence>
<gene>
    <name evidence="13" type="ORF">SELMODRAFT_97186</name>
</gene>
<dbReference type="GO" id="GO:0005524">
    <property type="term" value="F:ATP binding"/>
    <property type="evidence" value="ECO:0007669"/>
    <property type="project" value="UniProtKB-KW"/>
</dbReference>
<evidence type="ECO:0000256" key="4">
    <source>
        <dbReference type="ARBA" id="ARBA00022806"/>
    </source>
</evidence>
<dbReference type="KEGG" id="smo:SELMODRAFT_97186"/>
<dbReference type="Gene3D" id="3.40.50.300">
    <property type="entry name" value="P-loop containing nucleotide triphosphate hydrolases"/>
    <property type="match status" value="3"/>
</dbReference>
<keyword evidence="2" id="KW-0547">Nucleotide-binding</keyword>
<dbReference type="CDD" id="cd18795">
    <property type="entry name" value="SF2_C_Ski2"/>
    <property type="match status" value="1"/>
</dbReference>
<evidence type="ECO:0000256" key="3">
    <source>
        <dbReference type="ARBA" id="ARBA00022801"/>
    </source>
</evidence>
<evidence type="ECO:0000256" key="9">
    <source>
        <dbReference type="ARBA" id="ARBA00034808"/>
    </source>
</evidence>
<dbReference type="InterPro" id="IPR001650">
    <property type="entry name" value="Helicase_C-like"/>
</dbReference>
<dbReference type="PROSITE" id="PS51192">
    <property type="entry name" value="HELICASE_ATP_BIND_1"/>
    <property type="match status" value="1"/>
</dbReference>
<dbReference type="SMART" id="SM00973">
    <property type="entry name" value="Sec63"/>
    <property type="match status" value="1"/>
</dbReference>
<dbReference type="Pfam" id="PF00270">
    <property type="entry name" value="DEAD"/>
    <property type="match status" value="1"/>
</dbReference>
<dbReference type="SMART" id="SM00490">
    <property type="entry name" value="HELICc"/>
    <property type="match status" value="1"/>
</dbReference>
<keyword evidence="5" id="KW-0067">ATP-binding</keyword>
<dbReference type="eggNOG" id="KOG0952">
    <property type="taxonomic scope" value="Eukaryota"/>
</dbReference>
<evidence type="ECO:0000256" key="1">
    <source>
        <dbReference type="ARBA" id="ARBA00010140"/>
    </source>
</evidence>
<reference evidence="13 14" key="1">
    <citation type="journal article" date="2011" name="Science">
        <title>The Selaginella genome identifies genetic changes associated with the evolution of vascular plants.</title>
        <authorList>
            <person name="Banks J.A."/>
            <person name="Nishiyama T."/>
            <person name="Hasebe M."/>
            <person name="Bowman J.L."/>
            <person name="Gribskov M."/>
            <person name="dePamphilis C."/>
            <person name="Albert V.A."/>
            <person name="Aono N."/>
            <person name="Aoyama T."/>
            <person name="Ambrose B.A."/>
            <person name="Ashton N.W."/>
            <person name="Axtell M.J."/>
            <person name="Barker E."/>
            <person name="Barker M.S."/>
            <person name="Bennetzen J.L."/>
            <person name="Bonawitz N.D."/>
            <person name="Chapple C."/>
            <person name="Cheng C."/>
            <person name="Correa L.G."/>
            <person name="Dacre M."/>
            <person name="DeBarry J."/>
            <person name="Dreyer I."/>
            <person name="Elias M."/>
            <person name="Engstrom E.M."/>
            <person name="Estelle M."/>
            <person name="Feng L."/>
            <person name="Finet C."/>
            <person name="Floyd S.K."/>
            <person name="Frommer W.B."/>
            <person name="Fujita T."/>
            <person name="Gramzow L."/>
            <person name="Gutensohn M."/>
            <person name="Harholt J."/>
            <person name="Hattori M."/>
            <person name="Heyl A."/>
            <person name="Hirai T."/>
            <person name="Hiwatashi Y."/>
            <person name="Ishikawa M."/>
            <person name="Iwata M."/>
            <person name="Karol K.G."/>
            <person name="Koehler B."/>
            <person name="Kolukisaoglu U."/>
            <person name="Kubo M."/>
            <person name="Kurata T."/>
            <person name="Lalonde S."/>
            <person name="Li K."/>
            <person name="Li Y."/>
            <person name="Litt A."/>
            <person name="Lyons E."/>
            <person name="Manning G."/>
            <person name="Maruyama T."/>
            <person name="Michael T.P."/>
            <person name="Mikami K."/>
            <person name="Miyazaki S."/>
            <person name="Morinaga S."/>
            <person name="Murata T."/>
            <person name="Mueller-Roeber B."/>
            <person name="Nelson D.R."/>
            <person name="Obara M."/>
            <person name="Oguri Y."/>
            <person name="Olmstead R.G."/>
            <person name="Onodera N."/>
            <person name="Petersen B.L."/>
            <person name="Pils B."/>
            <person name="Prigge M."/>
            <person name="Rensing S.A."/>
            <person name="Riano-Pachon D.M."/>
            <person name="Roberts A.W."/>
            <person name="Sato Y."/>
            <person name="Scheller H.V."/>
            <person name="Schulz B."/>
            <person name="Schulz C."/>
            <person name="Shakirov E.V."/>
            <person name="Shibagaki N."/>
            <person name="Shinohara N."/>
            <person name="Shippen D.E."/>
            <person name="Soerensen I."/>
            <person name="Sotooka R."/>
            <person name="Sugimoto N."/>
            <person name="Sugita M."/>
            <person name="Sumikawa N."/>
            <person name="Tanurdzic M."/>
            <person name="Theissen G."/>
            <person name="Ulvskov P."/>
            <person name="Wakazuki S."/>
            <person name="Weng J.K."/>
            <person name="Willats W.W."/>
            <person name="Wipf D."/>
            <person name="Wolf P.G."/>
            <person name="Yang L."/>
            <person name="Zimmer A.D."/>
            <person name="Zhu Q."/>
            <person name="Mitros T."/>
            <person name="Hellsten U."/>
            <person name="Loque D."/>
            <person name="Otillar R."/>
            <person name="Salamov A."/>
            <person name="Schmutz J."/>
            <person name="Shapiro H."/>
            <person name="Lindquist E."/>
            <person name="Lucas S."/>
            <person name="Rokhsar D."/>
            <person name="Grigoriev I.V."/>
        </authorList>
    </citation>
    <scope>NUCLEOTIDE SEQUENCE [LARGE SCALE GENOMIC DNA]</scope>
</reference>
<feature type="domain" description="Helicase C-terminal" evidence="12">
    <location>
        <begin position="243"/>
        <end position="417"/>
    </location>
</feature>
<evidence type="ECO:0000259" key="12">
    <source>
        <dbReference type="PROSITE" id="PS51194"/>
    </source>
</evidence>
<evidence type="ECO:0000259" key="11">
    <source>
        <dbReference type="PROSITE" id="PS51192"/>
    </source>
</evidence>
<keyword evidence="6" id="KW-0413">Isomerase</keyword>
<name>D8RME5_SELML</name>
<dbReference type="STRING" id="88036.D8RME5"/>
<dbReference type="Gene3D" id="1.10.150.20">
    <property type="entry name" value="5' to 3' exonuclease, C-terminal subdomain"/>
    <property type="match status" value="1"/>
</dbReference>
<dbReference type="FunCoup" id="D8RME5">
    <property type="interactions" value="237"/>
</dbReference>
<protein>
    <recommendedName>
        <fullName evidence="9">DNA 3'-5' helicase</fullName>
        <ecNumber evidence="9">5.6.2.4</ecNumber>
    </recommendedName>
</protein>
<dbReference type="EMBL" id="GL377584">
    <property type="protein sequence ID" value="EFJ26327.1"/>
    <property type="molecule type" value="Genomic_DNA"/>
</dbReference>
<dbReference type="Pfam" id="PF02889">
    <property type="entry name" value="Sec63"/>
    <property type="match status" value="1"/>
</dbReference>
<dbReference type="InterPro" id="IPR052247">
    <property type="entry name" value="Meiotic_Crossover_Helicase"/>
</dbReference>
<dbReference type="Gene3D" id="1.10.10.10">
    <property type="entry name" value="Winged helix-like DNA-binding domain superfamily/Winged helix DNA-binding domain"/>
    <property type="match status" value="1"/>
</dbReference>
<dbReference type="PROSITE" id="PS51194">
    <property type="entry name" value="HELICASE_CTER"/>
    <property type="match status" value="1"/>
</dbReference>
<dbReference type="InterPro" id="IPR027417">
    <property type="entry name" value="P-loop_NTPase"/>
</dbReference>
<dbReference type="GO" id="GO:0051321">
    <property type="term" value="P:meiotic cell cycle"/>
    <property type="evidence" value="ECO:0007669"/>
    <property type="project" value="UniProtKB-KW"/>
</dbReference>
<dbReference type="AlphaFoldDB" id="D8RME5"/>
<proteinExistence type="inferred from homology"/>
<evidence type="ECO:0000256" key="7">
    <source>
        <dbReference type="ARBA" id="ARBA00023254"/>
    </source>
</evidence>
<dbReference type="PANTHER" id="PTHR47835">
    <property type="entry name" value="HFM1, ATP DEPENDENT DNA HELICASE HOMOLOG"/>
    <property type="match status" value="1"/>
</dbReference>
<dbReference type="Pfam" id="PF23445">
    <property type="entry name" value="WHD_SNRNP200"/>
    <property type="match status" value="1"/>
</dbReference>
<dbReference type="Proteomes" id="UP000001514">
    <property type="component" value="Unassembled WGS sequence"/>
</dbReference>
<dbReference type="SMART" id="SM00487">
    <property type="entry name" value="DEXDc"/>
    <property type="match status" value="1"/>
</dbReference>
<dbReference type="InParanoid" id="D8RME5"/>
<dbReference type="FunFam" id="1.10.10.10:FF:000012">
    <property type="entry name" value="U5 small nuclear ribonucleoprotein helicase"/>
    <property type="match status" value="1"/>
</dbReference>
<keyword evidence="3" id="KW-0378">Hydrolase</keyword>
<dbReference type="Pfam" id="PF00271">
    <property type="entry name" value="Helicase_C"/>
    <property type="match status" value="1"/>
</dbReference>
<evidence type="ECO:0000256" key="2">
    <source>
        <dbReference type="ARBA" id="ARBA00022741"/>
    </source>
</evidence>
<dbReference type="GO" id="GO:0016787">
    <property type="term" value="F:hydrolase activity"/>
    <property type="evidence" value="ECO:0007669"/>
    <property type="project" value="UniProtKB-KW"/>
</dbReference>
<dbReference type="HOGENOM" id="CLU_000335_0_2_1"/>
<evidence type="ECO:0000256" key="10">
    <source>
        <dbReference type="ARBA" id="ARBA00048988"/>
    </source>
</evidence>
<dbReference type="InterPro" id="IPR036388">
    <property type="entry name" value="WH-like_DNA-bd_sf"/>
</dbReference>
<dbReference type="OMA" id="RFGFAWI"/>
<comment type="catalytic activity">
    <reaction evidence="10">
        <text>ATP + H2O = ADP + phosphate + H(+)</text>
        <dbReference type="Rhea" id="RHEA:13065"/>
        <dbReference type="ChEBI" id="CHEBI:15377"/>
        <dbReference type="ChEBI" id="CHEBI:15378"/>
        <dbReference type="ChEBI" id="CHEBI:30616"/>
        <dbReference type="ChEBI" id="CHEBI:43474"/>
        <dbReference type="ChEBI" id="CHEBI:456216"/>
        <dbReference type="EC" id="5.6.2.4"/>
    </reaction>
</comment>
<dbReference type="InterPro" id="IPR014001">
    <property type="entry name" value="Helicase_ATP-bd"/>
</dbReference>